<geneLocation type="mitochondrion" evidence="2"/>
<dbReference type="Gene3D" id="1.10.1050.10">
    <property type="entry name" value="Ribosomal Protein S4 Delta 41, Chain A, domain 1"/>
    <property type="match status" value="1"/>
</dbReference>
<dbReference type="GO" id="GO:0005840">
    <property type="term" value="C:ribosome"/>
    <property type="evidence" value="ECO:0007669"/>
    <property type="project" value="UniProtKB-KW"/>
</dbReference>
<proteinExistence type="predicted"/>
<dbReference type="GO" id="GO:0003723">
    <property type="term" value="F:RNA binding"/>
    <property type="evidence" value="ECO:0007669"/>
    <property type="project" value="UniProtKB-KW"/>
</dbReference>
<evidence type="ECO:0000313" key="2">
    <source>
        <dbReference type="EMBL" id="AKT93966.1"/>
    </source>
</evidence>
<name>A0A0K1HP41_VERVE</name>
<dbReference type="PROSITE" id="PS50889">
    <property type="entry name" value="S4"/>
    <property type="match status" value="1"/>
</dbReference>
<dbReference type="AlphaFoldDB" id="A0A0K1HP41"/>
<gene>
    <name evidence="2" type="primary">rps4</name>
    <name evidence="2" type="ORF">AB846_57</name>
</gene>
<organism evidence="2">
    <name type="scientific">Vermamoeba vermiformis</name>
    <name type="common">Amoeba</name>
    <name type="synonym">Hartmannella vermiformis</name>
    <dbReference type="NCBI Taxonomy" id="5778"/>
    <lineage>
        <taxon>Eukaryota</taxon>
        <taxon>Amoebozoa</taxon>
        <taxon>Tubulinea</taxon>
        <taxon>Echinamoebida</taxon>
        <taxon>Vermamoeba</taxon>
    </lineage>
</organism>
<keyword evidence="1" id="KW-0694">RNA-binding</keyword>
<keyword evidence="2" id="KW-0689">Ribosomal protein</keyword>
<accession>A0A0K1HP41</accession>
<dbReference type="Gene3D" id="3.10.290.10">
    <property type="entry name" value="RNA-binding S4 domain"/>
    <property type="match status" value="1"/>
</dbReference>
<protein>
    <submittedName>
        <fullName evidence="2">Ribosomal protein S4</fullName>
    </submittedName>
</protein>
<sequence>MPKLIKYQFKLYKRFELDVWGLLNSNPVFGHPVVKFFQDSYRYRAERAKQRFRQFIYRIDIINPDKSHKRKKWKFVSMQLVRLFYKGINQRRVYKFSQLSSSSSGLWVNNFLLLVESRISTLLYRLNWIPNILFLNQFITHGNVLVNAKVPLTVNFMVRPFQLIRLLPTIVIKLRSNFIFRLKNNMVYFNTPRYVFLNSKIMFACIFCTPNLQDISFPVLLDIYRLNDMN</sequence>
<reference evidence="2" key="1">
    <citation type="journal article" date="2015" name="J. Eukaryot. Microbiol.">
        <title>Uncovering Cryptic Diversity in Two Amoebozoan Species Using Complete Mitochondrial Genome Sequences.</title>
        <authorList>
            <person name="Fucikova K."/>
            <person name="Lahr D.J."/>
        </authorList>
    </citation>
    <scope>NUCLEOTIDE SEQUENCE</scope>
    <source>
        <strain evidence="2">BCP-EM3VF21-2</strain>
    </source>
</reference>
<evidence type="ECO:0000256" key="1">
    <source>
        <dbReference type="PROSITE-ProRule" id="PRU00182"/>
    </source>
</evidence>
<keyword evidence="2" id="KW-0687">Ribonucleoprotein</keyword>
<dbReference type="EMBL" id="KT185627">
    <property type="protein sequence ID" value="AKT93966.1"/>
    <property type="molecule type" value="Genomic_DNA"/>
</dbReference>
<dbReference type="SUPFAM" id="SSF55174">
    <property type="entry name" value="Alpha-L RNA-binding motif"/>
    <property type="match status" value="1"/>
</dbReference>
<keyword evidence="2" id="KW-0496">Mitochondrion</keyword>
<dbReference type="InterPro" id="IPR036986">
    <property type="entry name" value="S4_RNA-bd_sf"/>
</dbReference>